<proteinExistence type="predicted"/>
<dbReference type="InterPro" id="IPR036188">
    <property type="entry name" value="FAD/NAD-bd_sf"/>
</dbReference>
<protein>
    <submittedName>
        <fullName evidence="1">Tryptophan 7-halogenase</fullName>
    </submittedName>
</protein>
<keyword evidence="2" id="KW-1185">Reference proteome</keyword>
<dbReference type="KEGG" id="srhi:H9L12_00365"/>
<evidence type="ECO:0000313" key="1">
    <source>
        <dbReference type="EMBL" id="QNN65152.1"/>
    </source>
</evidence>
<dbReference type="InterPro" id="IPR006905">
    <property type="entry name" value="Flavin_halogenase"/>
</dbReference>
<sequence>MAAFSSAHIDERRLAKQLPALTGLPLAGDVVVAALRPGMRSPWQGNCIAIGEAAASLDPLDAMAIHVIHAGLSHLIALFPTTKSSFPEAAAYNRQLRGLLTGIRDFQAAHYALNRRFDEPLWDAVRDAAPPETLERKSRLFALRGDVPILDEEPFDAARWTELFVGHGVVPESYDPRVDLLPDAAHIQRVQQRLRDIATLVEAMPTVTQFLRGFQTEPAQ</sequence>
<name>A0A7G9SBC7_9SPHN</name>
<organism evidence="1 2">
    <name type="scientific">Sphingomonas rhizophila</name>
    <dbReference type="NCBI Taxonomy" id="2071607"/>
    <lineage>
        <taxon>Bacteria</taxon>
        <taxon>Pseudomonadati</taxon>
        <taxon>Pseudomonadota</taxon>
        <taxon>Alphaproteobacteria</taxon>
        <taxon>Sphingomonadales</taxon>
        <taxon>Sphingomonadaceae</taxon>
        <taxon>Sphingomonas</taxon>
    </lineage>
</organism>
<gene>
    <name evidence="1" type="ORF">H9L12_00365</name>
</gene>
<accession>A0A7G9SBC7</accession>
<dbReference type="Proteomes" id="UP000515955">
    <property type="component" value="Chromosome"/>
</dbReference>
<evidence type="ECO:0000313" key="2">
    <source>
        <dbReference type="Proteomes" id="UP000515955"/>
    </source>
</evidence>
<dbReference type="Pfam" id="PF04820">
    <property type="entry name" value="Trp_halogenase"/>
    <property type="match status" value="1"/>
</dbReference>
<reference evidence="1 2" key="1">
    <citation type="submission" date="2020-08" db="EMBL/GenBank/DDBJ databases">
        <title>Genome sequence of Sphingomonas rhizophila KACC 19189T.</title>
        <authorList>
            <person name="Hyun D.-W."/>
            <person name="Bae J.-W."/>
        </authorList>
    </citation>
    <scope>NUCLEOTIDE SEQUENCE [LARGE SCALE GENOMIC DNA]</scope>
    <source>
        <strain evidence="1 2">KACC 19189</strain>
    </source>
</reference>
<dbReference type="Gene3D" id="3.50.50.60">
    <property type="entry name" value="FAD/NAD(P)-binding domain"/>
    <property type="match status" value="1"/>
</dbReference>
<dbReference type="GO" id="GO:0004497">
    <property type="term" value="F:monooxygenase activity"/>
    <property type="evidence" value="ECO:0007669"/>
    <property type="project" value="InterPro"/>
</dbReference>
<dbReference type="AlphaFoldDB" id="A0A7G9SBC7"/>
<dbReference type="EMBL" id="CP060717">
    <property type="protein sequence ID" value="QNN65152.1"/>
    <property type="molecule type" value="Genomic_DNA"/>
</dbReference>